<proteinExistence type="predicted"/>
<dbReference type="InterPro" id="IPR039498">
    <property type="entry name" value="NTP_transf_5"/>
</dbReference>
<name>A0A7C9P4U1_9PROT</name>
<sequence length="367" mass="41529">MHLSRVLLACTLRAPDSITRLSLAKWDTLVRQARAAGLLARLAHLFRQLDLFKAIPANVQWHFEAAETLADRQRTAVQWELQQIHKALDDLGSPFIVLKGGAYVAANLSAANGRLFNDIDILVPRDKLGDAESSLMLAGWHATGLSEYDKRYYRRWMHEIPPLQHIQRDTVIDVHHAILPDTARYHPDSAKLRSRAIELPDLPGIRVLAAEDRILHSATHLFHDGELPHGLRDLTDLDLLLRDALEADTHFWTLLVARATELQLSRPLFYALRYLRHFLDTPVPGEVDTALQPATPNRFTVALMDRVFTRALAPTHDSCADVYTPLARQAAFIRAHWLRMPAHLLILHLIHKAFISPHLDNSTPKPA</sequence>
<keyword evidence="1" id="KW-0808">Transferase</keyword>
<dbReference type="EMBL" id="JAAFGW010000006">
    <property type="protein sequence ID" value="NDP46949.1"/>
    <property type="molecule type" value="Genomic_DNA"/>
</dbReference>
<organism evidence="1 2">
    <name type="scientific">Sulfuriferula multivorans</name>
    <dbReference type="NCBI Taxonomy" id="1559896"/>
    <lineage>
        <taxon>Bacteria</taxon>
        <taxon>Pseudomonadati</taxon>
        <taxon>Pseudomonadota</taxon>
        <taxon>Betaproteobacteria</taxon>
        <taxon>Nitrosomonadales</taxon>
        <taxon>Sulfuricellaceae</taxon>
        <taxon>Sulfuriferula</taxon>
    </lineage>
</organism>
<dbReference type="Pfam" id="PF14907">
    <property type="entry name" value="NTP_transf_5"/>
    <property type="match status" value="1"/>
</dbReference>
<dbReference type="AlphaFoldDB" id="A0A7C9P4U1"/>
<dbReference type="GO" id="GO:0016740">
    <property type="term" value="F:transferase activity"/>
    <property type="evidence" value="ECO:0007669"/>
    <property type="project" value="UniProtKB-KW"/>
</dbReference>
<reference evidence="1 2" key="1">
    <citation type="submission" date="2019-09" db="EMBL/GenBank/DDBJ databases">
        <title>H2 Metabolism Revealed by Metagenomic Analysis in Subglacial Sediment of East Antarctica.</title>
        <authorList>
            <person name="Yang Z."/>
            <person name="Zhang Y."/>
            <person name="Lv Y."/>
            <person name="Yan W."/>
            <person name="Xiao X."/>
            <person name="Sun B."/>
            <person name="Ma H."/>
        </authorList>
    </citation>
    <scope>NUCLEOTIDE SEQUENCE [LARGE SCALE GENOMIC DNA]</scope>
    <source>
        <strain evidence="1">Bin2_2</strain>
    </source>
</reference>
<dbReference type="Proteomes" id="UP000483432">
    <property type="component" value="Unassembled WGS sequence"/>
</dbReference>
<evidence type="ECO:0000313" key="2">
    <source>
        <dbReference type="Proteomes" id="UP000483432"/>
    </source>
</evidence>
<comment type="caution">
    <text evidence="1">The sequence shown here is derived from an EMBL/GenBank/DDBJ whole genome shotgun (WGS) entry which is preliminary data.</text>
</comment>
<accession>A0A7C9P4U1</accession>
<gene>
    <name evidence="1" type="ORF">GZ085_00895</name>
</gene>
<evidence type="ECO:0000313" key="1">
    <source>
        <dbReference type="EMBL" id="NDP46949.1"/>
    </source>
</evidence>
<protein>
    <submittedName>
        <fullName evidence="1">Nucleotidyltransferase family protein</fullName>
    </submittedName>
</protein>